<dbReference type="Gene3D" id="2.102.10.10">
    <property type="entry name" value="Rieske [2Fe-2S] iron-sulphur domain"/>
    <property type="match status" value="1"/>
</dbReference>
<evidence type="ECO:0000256" key="2">
    <source>
        <dbReference type="ARBA" id="ARBA00022723"/>
    </source>
</evidence>
<proteinExistence type="predicted"/>
<organism evidence="7 8">
    <name type="scientific">Methanolobus profundi</name>
    <dbReference type="NCBI Taxonomy" id="487685"/>
    <lineage>
        <taxon>Archaea</taxon>
        <taxon>Methanobacteriati</taxon>
        <taxon>Methanobacteriota</taxon>
        <taxon>Stenosarchaea group</taxon>
        <taxon>Methanomicrobia</taxon>
        <taxon>Methanosarcinales</taxon>
        <taxon>Methanosarcinaceae</taxon>
        <taxon>Methanolobus</taxon>
    </lineage>
</organism>
<comment type="cofactor">
    <cofactor evidence="5">
        <name>[2Fe-2S] cluster</name>
        <dbReference type="ChEBI" id="CHEBI:190135"/>
    </cofactor>
</comment>
<dbReference type="GO" id="GO:0051537">
    <property type="term" value="F:2 iron, 2 sulfur cluster binding"/>
    <property type="evidence" value="ECO:0007669"/>
    <property type="project" value="UniProtKB-KW"/>
</dbReference>
<dbReference type="SUPFAM" id="SSF50022">
    <property type="entry name" value="ISP domain"/>
    <property type="match status" value="1"/>
</dbReference>
<evidence type="ECO:0000313" key="8">
    <source>
        <dbReference type="Proteomes" id="UP000198535"/>
    </source>
</evidence>
<dbReference type="InterPro" id="IPR017941">
    <property type="entry name" value="Rieske_2Fe-2S"/>
</dbReference>
<dbReference type="OrthoDB" id="6837at2157"/>
<name>A0A1I4TRG7_9EURY</name>
<keyword evidence="4" id="KW-0411">Iron-sulfur</keyword>
<dbReference type="PANTHER" id="PTHR21496">
    <property type="entry name" value="FERREDOXIN-RELATED"/>
    <property type="match status" value="1"/>
</dbReference>
<evidence type="ECO:0000259" key="6">
    <source>
        <dbReference type="PROSITE" id="PS51296"/>
    </source>
</evidence>
<gene>
    <name evidence="7" type="ORF">SAMN04488696_2415</name>
</gene>
<reference evidence="8" key="1">
    <citation type="submission" date="2016-10" db="EMBL/GenBank/DDBJ databases">
        <authorList>
            <person name="Varghese N."/>
            <person name="Submissions S."/>
        </authorList>
    </citation>
    <scope>NUCLEOTIDE SEQUENCE [LARGE SCALE GENOMIC DNA]</scope>
    <source>
        <strain evidence="8">Mob M</strain>
    </source>
</reference>
<dbReference type="CDD" id="cd03467">
    <property type="entry name" value="Rieske"/>
    <property type="match status" value="1"/>
</dbReference>
<sequence>MSSWAIAADDNEVKEGKIVPVSIGDQQMILLRINGEVFALENRCPHMNCQLQGGTLQEYSIKCPCHSWTFDVRTGAYIASDKIRVNVYETQVKDGKISILT</sequence>
<dbReference type="AlphaFoldDB" id="A0A1I4TRG7"/>
<evidence type="ECO:0000256" key="5">
    <source>
        <dbReference type="ARBA" id="ARBA00034078"/>
    </source>
</evidence>
<keyword evidence="1" id="KW-0001">2Fe-2S</keyword>
<keyword evidence="8" id="KW-1185">Reference proteome</keyword>
<keyword evidence="3" id="KW-0408">Iron</keyword>
<evidence type="ECO:0000256" key="1">
    <source>
        <dbReference type="ARBA" id="ARBA00022714"/>
    </source>
</evidence>
<evidence type="ECO:0000256" key="4">
    <source>
        <dbReference type="ARBA" id="ARBA00023014"/>
    </source>
</evidence>
<protein>
    <submittedName>
        <fullName evidence="7">3-phenylpropionate/trans-cinnamate dioxygenase ferredoxin subunit</fullName>
    </submittedName>
</protein>
<keyword evidence="7" id="KW-0223">Dioxygenase</keyword>
<accession>A0A1I4TRG7</accession>
<feature type="domain" description="Rieske" evidence="6">
    <location>
        <begin position="5"/>
        <end position="99"/>
    </location>
</feature>
<keyword evidence="2" id="KW-0479">Metal-binding</keyword>
<evidence type="ECO:0000313" key="7">
    <source>
        <dbReference type="EMBL" id="SFM79308.1"/>
    </source>
</evidence>
<dbReference type="RefSeq" id="WP_091937255.1">
    <property type="nucleotide sequence ID" value="NZ_FOUJ01000005.1"/>
</dbReference>
<evidence type="ECO:0000256" key="3">
    <source>
        <dbReference type="ARBA" id="ARBA00023004"/>
    </source>
</evidence>
<dbReference type="Pfam" id="PF00355">
    <property type="entry name" value="Rieske"/>
    <property type="match status" value="1"/>
</dbReference>
<dbReference type="STRING" id="487685.SAMN04488696_2415"/>
<dbReference type="Proteomes" id="UP000198535">
    <property type="component" value="Unassembled WGS sequence"/>
</dbReference>
<dbReference type="PANTHER" id="PTHR21496:SF0">
    <property type="entry name" value="RIESKE DOMAIN-CONTAINING PROTEIN"/>
    <property type="match status" value="1"/>
</dbReference>
<dbReference type="EMBL" id="FOUJ01000005">
    <property type="protein sequence ID" value="SFM79308.1"/>
    <property type="molecule type" value="Genomic_DNA"/>
</dbReference>
<keyword evidence="7" id="KW-0560">Oxidoreductase</keyword>
<dbReference type="InterPro" id="IPR036922">
    <property type="entry name" value="Rieske_2Fe-2S_sf"/>
</dbReference>
<dbReference type="PROSITE" id="PS51296">
    <property type="entry name" value="RIESKE"/>
    <property type="match status" value="1"/>
</dbReference>
<dbReference type="GO" id="GO:0051213">
    <property type="term" value="F:dioxygenase activity"/>
    <property type="evidence" value="ECO:0007669"/>
    <property type="project" value="UniProtKB-KW"/>
</dbReference>
<dbReference type="GO" id="GO:0046872">
    <property type="term" value="F:metal ion binding"/>
    <property type="evidence" value="ECO:0007669"/>
    <property type="project" value="UniProtKB-KW"/>
</dbReference>